<keyword evidence="2" id="KW-1133">Transmembrane helix</keyword>
<feature type="compositionally biased region" description="Polar residues" evidence="1">
    <location>
        <begin position="104"/>
        <end position="116"/>
    </location>
</feature>
<keyword evidence="2" id="KW-0812">Transmembrane</keyword>
<dbReference type="PRINTS" id="PR01217">
    <property type="entry name" value="PRICHEXTENSN"/>
</dbReference>
<accession>A0A7U2HTF0</accession>
<feature type="region of interest" description="Disordered" evidence="1">
    <location>
        <begin position="1"/>
        <end position="212"/>
    </location>
</feature>
<evidence type="ECO:0000256" key="2">
    <source>
        <dbReference type="SAM" id="Phobius"/>
    </source>
</evidence>
<organism evidence="3 4">
    <name type="scientific">Phaeosphaeria nodorum (strain SN15 / ATCC MYA-4574 / FGSC 10173)</name>
    <name type="common">Glume blotch fungus</name>
    <name type="synonym">Parastagonospora nodorum</name>
    <dbReference type="NCBI Taxonomy" id="321614"/>
    <lineage>
        <taxon>Eukaryota</taxon>
        <taxon>Fungi</taxon>
        <taxon>Dikarya</taxon>
        <taxon>Ascomycota</taxon>
        <taxon>Pezizomycotina</taxon>
        <taxon>Dothideomycetes</taxon>
        <taxon>Pleosporomycetidae</taxon>
        <taxon>Pleosporales</taxon>
        <taxon>Pleosporineae</taxon>
        <taxon>Phaeosphaeriaceae</taxon>
        <taxon>Parastagonospora</taxon>
    </lineage>
</organism>
<reference evidence="4" key="1">
    <citation type="journal article" date="2021" name="BMC Genomics">
        <title>Chromosome-level genome assembly and manually-curated proteome of model necrotroph Parastagonospora nodorum Sn15 reveals a genome-wide trove of candidate effector homologs, and redundancy of virulence-related functions within an accessory chromosome.</title>
        <authorList>
            <person name="Bertazzoni S."/>
            <person name="Jones D.A.B."/>
            <person name="Phan H.T."/>
            <person name="Tan K.-C."/>
            <person name="Hane J.K."/>
        </authorList>
    </citation>
    <scope>NUCLEOTIDE SEQUENCE [LARGE SCALE GENOMIC DNA]</scope>
    <source>
        <strain evidence="4">SN15 / ATCC MYA-4574 / FGSC 10173)</strain>
    </source>
</reference>
<gene>
    <name evidence="3" type="ORF">JI435_006380</name>
</gene>
<dbReference type="AlphaFoldDB" id="A0A7U2HTF0"/>
<feature type="compositionally biased region" description="Low complexity" evidence="1">
    <location>
        <begin position="133"/>
        <end position="155"/>
    </location>
</feature>
<feature type="compositionally biased region" description="Basic and acidic residues" evidence="1">
    <location>
        <begin position="45"/>
        <end position="55"/>
    </location>
</feature>
<dbReference type="OrthoDB" id="3784821at2759"/>
<evidence type="ECO:0000256" key="1">
    <source>
        <dbReference type="SAM" id="MobiDB-lite"/>
    </source>
</evidence>
<evidence type="ECO:0000313" key="4">
    <source>
        <dbReference type="Proteomes" id="UP000663193"/>
    </source>
</evidence>
<feature type="transmembrane region" description="Helical" evidence="2">
    <location>
        <begin position="225"/>
        <end position="243"/>
    </location>
</feature>
<protein>
    <submittedName>
        <fullName evidence="3">Uncharacterized protein</fullName>
    </submittedName>
</protein>
<dbReference type="VEuPathDB" id="FungiDB:JI435_006380"/>
<feature type="compositionally biased region" description="Polar residues" evidence="1">
    <location>
        <begin position="75"/>
        <end position="88"/>
    </location>
</feature>
<sequence>MSTTPPPAVKKRGRPAKKPATDDTKPIAPADAKPTVRSAPAKPRAIKEKEKEKKAPARPAAKPAAKKDAPKPTMTVRQPSTSLPNAAQSPIPELAPKSGPTPAAPSTSEILTQVRATGTLKATPPQSQPQPQPQSQATSIPKNAPAQAKPAPAKATLLRPSHNTTTIPLPRAPLHAPSPKQPSSIPTSSSRPLVAPAASRPRGRVIEPTPDIRLPPKYKPAARRVTAIIVGIPIILVFGWELYGRWRGEVQRKFVEREKE</sequence>
<dbReference type="EMBL" id="CP069023">
    <property type="protein sequence ID" value="QRC91140.1"/>
    <property type="molecule type" value="Genomic_DNA"/>
</dbReference>
<proteinExistence type="predicted"/>
<keyword evidence="4" id="KW-1185">Reference proteome</keyword>
<dbReference type="Proteomes" id="UP000663193">
    <property type="component" value="Chromosome 1"/>
</dbReference>
<evidence type="ECO:0000313" key="3">
    <source>
        <dbReference type="EMBL" id="QRC91140.1"/>
    </source>
</evidence>
<feature type="compositionally biased region" description="Polar residues" evidence="1">
    <location>
        <begin position="181"/>
        <end position="191"/>
    </location>
</feature>
<name>A0A7U2HTF0_PHANO</name>
<keyword evidence="2" id="KW-0472">Membrane</keyword>